<dbReference type="Proteomes" id="UP001595990">
    <property type="component" value="Unassembled WGS sequence"/>
</dbReference>
<keyword evidence="1" id="KW-1133">Transmembrane helix</keyword>
<dbReference type="GO" id="GO:0034220">
    <property type="term" value="P:monoatomic ion transmembrane transport"/>
    <property type="evidence" value="ECO:0007669"/>
    <property type="project" value="UniProtKB-KW"/>
</dbReference>
<keyword evidence="1" id="KW-0812">Transmembrane</keyword>
<feature type="transmembrane region" description="Helical" evidence="1">
    <location>
        <begin position="73"/>
        <end position="91"/>
    </location>
</feature>
<sequence length="174" mass="18515">MTGRPPVGAVLRPLATATALVLAYYLLPMDERFTGGAAVTLVLGLAALLLLFLRQLRSISASPQPRLRAVETLATTVPLFLLLFATTYHLLERNVPGSFSEHLNRTAALYFTLTVFSTVGFGDIVATSEPARIVTTAQMAADVLLIGVAARVVVGAVETGLRRRDTPPAPAEDT</sequence>
<feature type="transmembrane region" description="Helical" evidence="1">
    <location>
        <begin position="7"/>
        <end position="27"/>
    </location>
</feature>
<reference evidence="4" key="1">
    <citation type="journal article" date="2019" name="Int. J. Syst. Evol. Microbiol.">
        <title>The Global Catalogue of Microorganisms (GCM) 10K type strain sequencing project: providing services to taxonomists for standard genome sequencing and annotation.</title>
        <authorList>
            <consortium name="The Broad Institute Genomics Platform"/>
            <consortium name="The Broad Institute Genome Sequencing Center for Infectious Disease"/>
            <person name="Wu L."/>
            <person name="Ma J."/>
        </authorList>
    </citation>
    <scope>NUCLEOTIDE SEQUENCE [LARGE SCALE GENOMIC DNA]</scope>
    <source>
        <strain evidence="4">CECT 8064</strain>
    </source>
</reference>
<proteinExistence type="predicted"/>
<keyword evidence="4" id="KW-1185">Reference proteome</keyword>
<evidence type="ECO:0000313" key="4">
    <source>
        <dbReference type="Proteomes" id="UP001595990"/>
    </source>
</evidence>
<keyword evidence="3" id="KW-0406">Ion transport</keyword>
<evidence type="ECO:0000259" key="2">
    <source>
        <dbReference type="Pfam" id="PF07885"/>
    </source>
</evidence>
<evidence type="ECO:0000313" key="3">
    <source>
        <dbReference type="EMBL" id="MFC4515701.1"/>
    </source>
</evidence>
<gene>
    <name evidence="3" type="ORF">ACFPEN_22450</name>
</gene>
<feature type="transmembrane region" description="Helical" evidence="1">
    <location>
        <begin position="33"/>
        <end position="53"/>
    </location>
</feature>
<dbReference type="RefSeq" id="WP_358214597.1">
    <property type="nucleotide sequence ID" value="NZ_JBHSFS010000010.1"/>
</dbReference>
<keyword evidence="3" id="KW-0407">Ion channel</keyword>
<dbReference type="EMBL" id="JBHSFS010000010">
    <property type="protein sequence ID" value="MFC4515701.1"/>
    <property type="molecule type" value="Genomic_DNA"/>
</dbReference>
<protein>
    <submittedName>
        <fullName evidence="3">Potassium channel family protein</fullName>
    </submittedName>
</protein>
<keyword evidence="1" id="KW-0472">Membrane</keyword>
<organism evidence="3 4">
    <name type="scientific">Streptomyces ehimensis</name>
    <dbReference type="NCBI Taxonomy" id="68195"/>
    <lineage>
        <taxon>Bacteria</taxon>
        <taxon>Bacillati</taxon>
        <taxon>Actinomycetota</taxon>
        <taxon>Actinomycetes</taxon>
        <taxon>Kitasatosporales</taxon>
        <taxon>Streptomycetaceae</taxon>
        <taxon>Streptomyces</taxon>
    </lineage>
</organism>
<dbReference type="Gene3D" id="1.10.287.70">
    <property type="match status" value="1"/>
</dbReference>
<dbReference type="Pfam" id="PF07885">
    <property type="entry name" value="Ion_trans_2"/>
    <property type="match status" value="1"/>
</dbReference>
<dbReference type="InterPro" id="IPR013099">
    <property type="entry name" value="K_chnl_dom"/>
</dbReference>
<dbReference type="SUPFAM" id="SSF81324">
    <property type="entry name" value="Voltage-gated potassium channels"/>
    <property type="match status" value="1"/>
</dbReference>
<name>A0ABV9BP43_9ACTN</name>
<feature type="domain" description="Potassium channel" evidence="2">
    <location>
        <begin position="79"/>
        <end position="156"/>
    </location>
</feature>
<feature type="transmembrane region" description="Helical" evidence="1">
    <location>
        <begin position="107"/>
        <end position="127"/>
    </location>
</feature>
<keyword evidence="3" id="KW-0813">Transport</keyword>
<comment type="caution">
    <text evidence="3">The sequence shown here is derived from an EMBL/GenBank/DDBJ whole genome shotgun (WGS) entry which is preliminary data.</text>
</comment>
<accession>A0ABV9BP43</accession>
<evidence type="ECO:0000256" key="1">
    <source>
        <dbReference type="SAM" id="Phobius"/>
    </source>
</evidence>